<feature type="region of interest" description="Disordered" evidence="1">
    <location>
        <begin position="1"/>
        <end position="45"/>
    </location>
</feature>
<feature type="compositionally biased region" description="Polar residues" evidence="1">
    <location>
        <begin position="1"/>
        <end position="29"/>
    </location>
</feature>
<comment type="caution">
    <text evidence="2">The sequence shown here is derived from an EMBL/GenBank/DDBJ whole genome shotgun (WGS) entry which is preliminary data.</text>
</comment>
<reference evidence="2" key="1">
    <citation type="journal article" date="2019" name="bioRxiv">
        <title>The Genome of the Zebra Mussel, Dreissena polymorpha: A Resource for Invasive Species Research.</title>
        <authorList>
            <person name="McCartney M.A."/>
            <person name="Auch B."/>
            <person name="Kono T."/>
            <person name="Mallez S."/>
            <person name="Zhang Y."/>
            <person name="Obille A."/>
            <person name="Becker A."/>
            <person name="Abrahante J.E."/>
            <person name="Garbe J."/>
            <person name="Badalamenti J.P."/>
            <person name="Herman A."/>
            <person name="Mangelson H."/>
            <person name="Liachko I."/>
            <person name="Sullivan S."/>
            <person name="Sone E.D."/>
            <person name="Koren S."/>
            <person name="Silverstein K.A.T."/>
            <person name="Beckman K.B."/>
            <person name="Gohl D.M."/>
        </authorList>
    </citation>
    <scope>NUCLEOTIDE SEQUENCE</scope>
    <source>
        <strain evidence="2">Duluth1</strain>
        <tissue evidence="2">Whole animal</tissue>
    </source>
</reference>
<evidence type="ECO:0000313" key="2">
    <source>
        <dbReference type="EMBL" id="KAH3841193.1"/>
    </source>
</evidence>
<sequence>MRRSSFNRTNNNPHDSHYTSFNHGDTCNNHYIPPPPPPMHMKPDMYDGNSSYEQYASHFEDCSELSGWANRTKVLMLAAV</sequence>
<proteinExistence type="predicted"/>
<organism evidence="2 3">
    <name type="scientific">Dreissena polymorpha</name>
    <name type="common">Zebra mussel</name>
    <name type="synonym">Mytilus polymorpha</name>
    <dbReference type="NCBI Taxonomy" id="45954"/>
    <lineage>
        <taxon>Eukaryota</taxon>
        <taxon>Metazoa</taxon>
        <taxon>Spiralia</taxon>
        <taxon>Lophotrochozoa</taxon>
        <taxon>Mollusca</taxon>
        <taxon>Bivalvia</taxon>
        <taxon>Autobranchia</taxon>
        <taxon>Heteroconchia</taxon>
        <taxon>Euheterodonta</taxon>
        <taxon>Imparidentia</taxon>
        <taxon>Neoheterodontei</taxon>
        <taxon>Myida</taxon>
        <taxon>Dreissenoidea</taxon>
        <taxon>Dreissenidae</taxon>
        <taxon>Dreissena</taxon>
    </lineage>
</organism>
<accession>A0A9D4KJX1</accession>
<gene>
    <name evidence="2" type="ORF">DPMN_114650</name>
</gene>
<dbReference type="EMBL" id="JAIWYP010000004">
    <property type="protein sequence ID" value="KAH3841193.1"/>
    <property type="molecule type" value="Genomic_DNA"/>
</dbReference>
<name>A0A9D4KJX1_DREPO</name>
<keyword evidence="3" id="KW-1185">Reference proteome</keyword>
<protein>
    <submittedName>
        <fullName evidence="2">Uncharacterized protein</fullName>
    </submittedName>
</protein>
<dbReference type="Proteomes" id="UP000828390">
    <property type="component" value="Unassembled WGS sequence"/>
</dbReference>
<dbReference type="AlphaFoldDB" id="A0A9D4KJX1"/>
<evidence type="ECO:0000256" key="1">
    <source>
        <dbReference type="SAM" id="MobiDB-lite"/>
    </source>
</evidence>
<reference evidence="2" key="2">
    <citation type="submission" date="2020-11" db="EMBL/GenBank/DDBJ databases">
        <authorList>
            <person name="McCartney M.A."/>
            <person name="Auch B."/>
            <person name="Kono T."/>
            <person name="Mallez S."/>
            <person name="Becker A."/>
            <person name="Gohl D.M."/>
            <person name="Silverstein K.A.T."/>
            <person name="Koren S."/>
            <person name="Bechman K.B."/>
            <person name="Herman A."/>
            <person name="Abrahante J.E."/>
            <person name="Garbe J."/>
        </authorList>
    </citation>
    <scope>NUCLEOTIDE SEQUENCE</scope>
    <source>
        <strain evidence="2">Duluth1</strain>
        <tissue evidence="2">Whole animal</tissue>
    </source>
</reference>
<evidence type="ECO:0000313" key="3">
    <source>
        <dbReference type="Proteomes" id="UP000828390"/>
    </source>
</evidence>